<dbReference type="Proteomes" id="UP001299970">
    <property type="component" value="Unassembled WGS sequence"/>
</dbReference>
<evidence type="ECO:0000256" key="1">
    <source>
        <dbReference type="ARBA" id="ARBA00038310"/>
    </source>
</evidence>
<dbReference type="EMBL" id="JAKXMK010000031">
    <property type="protein sequence ID" value="MCH6170310.1"/>
    <property type="molecule type" value="Genomic_DNA"/>
</dbReference>
<comment type="similarity">
    <text evidence="1">Belongs to the metallo-dependent hydrolases superfamily.</text>
</comment>
<organism evidence="3 4">
    <name type="scientific">Pseudonocardia alaniniphila</name>
    <dbReference type="NCBI Taxonomy" id="75291"/>
    <lineage>
        <taxon>Bacteria</taxon>
        <taxon>Bacillati</taxon>
        <taxon>Actinomycetota</taxon>
        <taxon>Actinomycetes</taxon>
        <taxon>Pseudonocardiales</taxon>
        <taxon>Pseudonocardiaceae</taxon>
        <taxon>Pseudonocardia</taxon>
    </lineage>
</organism>
<sequence length="313" mass="33912">MADVGAGVESTAAETSDEFDRPIKVVDAHLHLWDLQRSAYDWITPELGPLHTTVTAERAQAELRGAGVDRAVLVQAEDSEADTEFMLEVAAAHSWVAGVVGWLRLDDPAAAERQLDRWMADPAFVGVRHLVHDDPRDDFLALPSVRASLSLLADRGLPFDVPDAWPRHLAATAELAAALPALTVVLDHLGKPPHGRPEFAEWRSVLAEVAARPNTVAKVSGLQVRGMPFTADVLRPAWDAALELFGPHRLIWGSDWPMTLLTAGYAGTWEILSALVGELTPDEQQAVLAGTACRVYRLGSVLTKQLTTPEAPC</sequence>
<dbReference type="InterPro" id="IPR032466">
    <property type="entry name" value="Metal_Hydrolase"/>
</dbReference>
<dbReference type="Gene3D" id="3.20.20.140">
    <property type="entry name" value="Metal-dependent hydrolases"/>
    <property type="match status" value="1"/>
</dbReference>
<dbReference type="RefSeq" id="WP_241041115.1">
    <property type="nucleotide sequence ID" value="NZ_BAAAJF010000063.1"/>
</dbReference>
<dbReference type="InterPro" id="IPR052350">
    <property type="entry name" value="Metallo-dep_Lactonases"/>
</dbReference>
<evidence type="ECO:0000313" key="3">
    <source>
        <dbReference type="EMBL" id="MCH6170310.1"/>
    </source>
</evidence>
<dbReference type="PANTHER" id="PTHR43569:SF2">
    <property type="entry name" value="AMIDOHYDROLASE-RELATED DOMAIN-CONTAINING PROTEIN"/>
    <property type="match status" value="1"/>
</dbReference>
<protein>
    <submittedName>
        <fullName evidence="3">Amidohydrolase family protein</fullName>
    </submittedName>
</protein>
<keyword evidence="4" id="KW-1185">Reference proteome</keyword>
<evidence type="ECO:0000259" key="2">
    <source>
        <dbReference type="Pfam" id="PF04909"/>
    </source>
</evidence>
<reference evidence="3 4" key="1">
    <citation type="submission" date="2022-03" db="EMBL/GenBank/DDBJ databases">
        <title>Pseudonocardia alaer sp. nov., a novel actinomycete isolated from reed forest soil.</title>
        <authorList>
            <person name="Wang L."/>
        </authorList>
    </citation>
    <scope>NUCLEOTIDE SEQUENCE [LARGE SCALE GENOMIC DNA]</scope>
    <source>
        <strain evidence="3 4">Y-16303</strain>
    </source>
</reference>
<dbReference type="SUPFAM" id="SSF51556">
    <property type="entry name" value="Metallo-dependent hydrolases"/>
    <property type="match status" value="1"/>
</dbReference>
<dbReference type="InterPro" id="IPR006680">
    <property type="entry name" value="Amidohydro-rel"/>
</dbReference>
<proteinExistence type="inferred from homology"/>
<comment type="caution">
    <text evidence="3">The sequence shown here is derived from an EMBL/GenBank/DDBJ whole genome shotgun (WGS) entry which is preliminary data.</text>
</comment>
<gene>
    <name evidence="3" type="ORF">MMF94_31805</name>
</gene>
<dbReference type="PANTHER" id="PTHR43569">
    <property type="entry name" value="AMIDOHYDROLASE"/>
    <property type="match status" value="1"/>
</dbReference>
<accession>A0ABS9TP49</accession>
<name>A0ABS9TP49_9PSEU</name>
<dbReference type="Pfam" id="PF04909">
    <property type="entry name" value="Amidohydro_2"/>
    <property type="match status" value="1"/>
</dbReference>
<feature type="domain" description="Amidohydrolase-related" evidence="2">
    <location>
        <begin position="26"/>
        <end position="298"/>
    </location>
</feature>
<evidence type="ECO:0000313" key="4">
    <source>
        <dbReference type="Proteomes" id="UP001299970"/>
    </source>
</evidence>